<dbReference type="AlphaFoldDB" id="A0A6P6YIE7"/>
<accession>A0A6P6YIE7</accession>
<proteinExistence type="predicted"/>
<evidence type="ECO:0000256" key="1">
    <source>
        <dbReference type="SAM" id="SignalP"/>
    </source>
</evidence>
<name>A0A6P6YIE7_DERPT</name>
<organism evidence="2 3">
    <name type="scientific">Dermatophagoides pteronyssinus</name>
    <name type="common">European house dust mite</name>
    <dbReference type="NCBI Taxonomy" id="6956"/>
    <lineage>
        <taxon>Eukaryota</taxon>
        <taxon>Metazoa</taxon>
        <taxon>Ecdysozoa</taxon>
        <taxon>Arthropoda</taxon>
        <taxon>Chelicerata</taxon>
        <taxon>Arachnida</taxon>
        <taxon>Acari</taxon>
        <taxon>Acariformes</taxon>
        <taxon>Sarcoptiformes</taxon>
        <taxon>Astigmata</taxon>
        <taxon>Psoroptidia</taxon>
        <taxon>Analgoidea</taxon>
        <taxon>Pyroglyphidae</taxon>
        <taxon>Dermatophagoidinae</taxon>
        <taxon>Dermatophagoides</taxon>
    </lineage>
</organism>
<reference evidence="3" key="1">
    <citation type="submission" date="2025-08" db="UniProtKB">
        <authorList>
            <consortium name="RefSeq"/>
        </authorList>
    </citation>
    <scope>IDENTIFICATION</scope>
    <source>
        <strain evidence="3">Airmid</strain>
    </source>
</reference>
<dbReference type="RefSeq" id="XP_027204526.1">
    <property type="nucleotide sequence ID" value="XM_027348725.1"/>
</dbReference>
<gene>
    <name evidence="3" type="primary">LOC113798225</name>
</gene>
<keyword evidence="1" id="KW-0732">Signal</keyword>
<dbReference type="InParanoid" id="A0A6P6YIE7"/>
<feature type="chain" id="PRO_5028116265" evidence="1">
    <location>
        <begin position="27"/>
        <end position="93"/>
    </location>
</feature>
<feature type="non-terminal residue" evidence="3">
    <location>
        <position position="1"/>
    </location>
</feature>
<evidence type="ECO:0000313" key="3">
    <source>
        <dbReference type="RefSeq" id="XP_027204526.1"/>
    </source>
</evidence>
<dbReference type="Proteomes" id="UP000515146">
    <property type="component" value="Unplaced"/>
</dbReference>
<sequence>AKDAICRAVFPFLVAVLTFAPRRINSVTTGTCPSFDAKCNAFKPFALQVLISKLPFKYSRTFSKFPARAARKKLATPSVCCCQGFFSVWLNGL</sequence>
<feature type="signal peptide" evidence="1">
    <location>
        <begin position="1"/>
        <end position="26"/>
    </location>
</feature>
<evidence type="ECO:0000313" key="2">
    <source>
        <dbReference type="Proteomes" id="UP000515146"/>
    </source>
</evidence>
<dbReference type="KEGG" id="dpte:113798225"/>
<keyword evidence="2" id="KW-1185">Reference proteome</keyword>
<protein>
    <submittedName>
        <fullName evidence="3">Uncharacterized protein LOC113798225</fullName>
    </submittedName>
</protein>